<keyword evidence="2" id="KW-0255">Endonuclease</keyword>
<dbReference type="Proteomes" id="UP001212326">
    <property type="component" value="Chromosome"/>
</dbReference>
<dbReference type="InterPro" id="IPR012296">
    <property type="entry name" value="Nuclease_put_TT1808"/>
</dbReference>
<reference evidence="2 3" key="1">
    <citation type="submission" date="2022-12" db="EMBL/GenBank/DDBJ databases">
        <authorList>
            <person name="Mo P."/>
        </authorList>
    </citation>
    <scope>NUCLEOTIDE SEQUENCE [LARGE SCALE GENOMIC DNA]</scope>
    <source>
        <strain evidence="2 3">HUAS 2-6</strain>
    </source>
</reference>
<dbReference type="PANTHER" id="PTHR35400">
    <property type="entry name" value="SLR1083 PROTEIN"/>
    <property type="match status" value="1"/>
</dbReference>
<keyword evidence="2" id="KW-0378">Hydrolase</keyword>
<dbReference type="SUPFAM" id="SSF52980">
    <property type="entry name" value="Restriction endonuclease-like"/>
    <property type="match status" value="1"/>
</dbReference>
<dbReference type="InterPro" id="IPR011335">
    <property type="entry name" value="Restrct_endonuc-II-like"/>
</dbReference>
<feature type="domain" description="Putative restriction endonuclease" evidence="1">
    <location>
        <begin position="13"/>
        <end position="172"/>
    </location>
</feature>
<keyword evidence="3" id="KW-1185">Reference proteome</keyword>
<evidence type="ECO:0000259" key="1">
    <source>
        <dbReference type="Pfam" id="PF05685"/>
    </source>
</evidence>
<dbReference type="InterPro" id="IPR008538">
    <property type="entry name" value="Uma2"/>
</dbReference>
<dbReference type="CDD" id="cd06260">
    <property type="entry name" value="DUF820-like"/>
    <property type="match status" value="1"/>
</dbReference>
<evidence type="ECO:0000313" key="2">
    <source>
        <dbReference type="EMBL" id="WBO65782.1"/>
    </source>
</evidence>
<proteinExistence type="predicted"/>
<accession>A0ABY7P5W8</accession>
<sequence length="186" mass="20410">MRGSTPPGGYTVDDLLTLPGLPRHVELIDGELVVPGPQTVFHSVAVDLLVSGLRAGCPAEFHVSRQMTVILDERNGLEPDVSVIRTEAVTGLDQMCYQAKDVILGVEVVHPGSECRDRTTKPLKYAAGGIPDFWRVEMEEDGRPVVHTYTLDPLANTYAPNGTHRDRIEVNKPYPIDIDLTAIDEL</sequence>
<dbReference type="GO" id="GO:0004519">
    <property type="term" value="F:endonuclease activity"/>
    <property type="evidence" value="ECO:0007669"/>
    <property type="project" value="UniProtKB-KW"/>
</dbReference>
<organism evidence="2 3">
    <name type="scientific">Streptomyces camelliae</name>
    <dbReference type="NCBI Taxonomy" id="3004093"/>
    <lineage>
        <taxon>Bacteria</taxon>
        <taxon>Bacillati</taxon>
        <taxon>Actinomycetota</taxon>
        <taxon>Actinomycetes</taxon>
        <taxon>Kitasatosporales</taxon>
        <taxon>Streptomycetaceae</taxon>
        <taxon>Streptomyces</taxon>
    </lineage>
</organism>
<dbReference type="Pfam" id="PF05685">
    <property type="entry name" value="Uma2"/>
    <property type="match status" value="1"/>
</dbReference>
<dbReference type="Gene3D" id="3.90.1570.10">
    <property type="entry name" value="tt1808, chain A"/>
    <property type="match status" value="1"/>
</dbReference>
<evidence type="ECO:0000313" key="3">
    <source>
        <dbReference type="Proteomes" id="UP001212326"/>
    </source>
</evidence>
<dbReference type="EMBL" id="CP115300">
    <property type="protein sequence ID" value="WBO65782.1"/>
    <property type="molecule type" value="Genomic_DNA"/>
</dbReference>
<protein>
    <submittedName>
        <fullName evidence="2">Uma2 family endonuclease</fullName>
    </submittedName>
</protein>
<name>A0ABY7P5W8_9ACTN</name>
<keyword evidence="2" id="KW-0540">Nuclease</keyword>
<dbReference type="RefSeq" id="WP_270083317.1">
    <property type="nucleotide sequence ID" value="NZ_CP115300.1"/>
</dbReference>
<dbReference type="PANTHER" id="PTHR35400:SF3">
    <property type="entry name" value="SLL1072 PROTEIN"/>
    <property type="match status" value="1"/>
</dbReference>
<gene>
    <name evidence="2" type="ORF">O1G22_24690</name>
</gene>